<evidence type="ECO:0000256" key="3">
    <source>
        <dbReference type="ARBA" id="ARBA00023043"/>
    </source>
</evidence>
<dbReference type="InterPro" id="IPR036770">
    <property type="entry name" value="Ankyrin_rpt-contain_sf"/>
</dbReference>
<evidence type="ECO:0000313" key="8">
    <source>
        <dbReference type="Proteomes" id="UP000176998"/>
    </source>
</evidence>
<dbReference type="RefSeq" id="XP_022479673.1">
    <property type="nucleotide sequence ID" value="XM_022613879.1"/>
</dbReference>
<dbReference type="InterPro" id="IPR007751">
    <property type="entry name" value="DUF676_lipase-like"/>
</dbReference>
<dbReference type="PROSITE" id="PS50088">
    <property type="entry name" value="ANK_REPEAT"/>
    <property type="match status" value="4"/>
</dbReference>
<dbReference type="InterPro" id="IPR056884">
    <property type="entry name" value="NPHP3-like_N"/>
</dbReference>
<dbReference type="STRING" id="1209926.A0A1G4BML9"/>
<evidence type="ECO:0000259" key="6">
    <source>
        <dbReference type="Pfam" id="PF24883"/>
    </source>
</evidence>
<accession>A0A1G4BML9</accession>
<reference evidence="7 8" key="1">
    <citation type="submission" date="2016-09" db="EMBL/GenBank/DDBJ databases">
        <authorList>
            <person name="Capua I."/>
            <person name="De Benedictis P."/>
            <person name="Joannis T."/>
            <person name="Lombin L.H."/>
            <person name="Cattoli G."/>
        </authorList>
    </citation>
    <scope>NUCLEOTIDE SEQUENCE [LARGE SCALE GENOMIC DNA]</scope>
    <source>
        <strain evidence="7 8">IMI 309357</strain>
    </source>
</reference>
<dbReference type="InterPro" id="IPR002110">
    <property type="entry name" value="Ankyrin_rpt"/>
</dbReference>
<dbReference type="EMBL" id="MJBS01000012">
    <property type="protein sequence ID" value="OHF02533.1"/>
    <property type="molecule type" value="Genomic_DNA"/>
</dbReference>
<dbReference type="Gene3D" id="3.40.50.300">
    <property type="entry name" value="P-loop containing nucleotide triphosphate hydrolases"/>
    <property type="match status" value="1"/>
</dbReference>
<keyword evidence="8" id="KW-1185">Reference proteome</keyword>
<dbReference type="PROSITE" id="PS50297">
    <property type="entry name" value="ANK_REP_REGION"/>
    <property type="match status" value="4"/>
</dbReference>
<dbReference type="Gene3D" id="3.40.50.1820">
    <property type="entry name" value="alpha/beta hydrolase"/>
    <property type="match status" value="2"/>
</dbReference>
<dbReference type="PANTHER" id="PTHR24198:SF165">
    <property type="entry name" value="ANKYRIN REPEAT-CONTAINING PROTEIN-RELATED"/>
    <property type="match status" value="1"/>
</dbReference>
<evidence type="ECO:0000256" key="2">
    <source>
        <dbReference type="ARBA" id="ARBA00022737"/>
    </source>
</evidence>
<evidence type="ECO:0000259" key="5">
    <source>
        <dbReference type="Pfam" id="PF05057"/>
    </source>
</evidence>
<organism evidence="7 8">
    <name type="scientific">Colletotrichum orchidophilum</name>
    <dbReference type="NCBI Taxonomy" id="1209926"/>
    <lineage>
        <taxon>Eukaryota</taxon>
        <taxon>Fungi</taxon>
        <taxon>Dikarya</taxon>
        <taxon>Ascomycota</taxon>
        <taxon>Pezizomycotina</taxon>
        <taxon>Sordariomycetes</taxon>
        <taxon>Hypocreomycetidae</taxon>
        <taxon>Glomerellales</taxon>
        <taxon>Glomerellaceae</taxon>
        <taxon>Colletotrichum</taxon>
    </lineage>
</organism>
<sequence length="1875" mass="210515">MSVYRVAGLPTGLSKAGAKEILDEVFGTETQTIVRSLGLYPYTDSLFATVMFFPVPSPLLEGHSWKFDKTLSFEGHVRRVQLEIDTAFLGFTPLNVVEDTQDDRIDCVVVSGLSSHPFGSWKERGGQFMWLVDDDTAFPSNVRVLLYGYDTSLFGSESFQTVTDIGERLATSVRSVRSLSTDSTKVKPRPIVFIAHSLGGLVVKEAIHSLAKKDDSNAKCIYGLVFFCVPHQGLLVEPWLRLISEQPNRQLVENLKPKSPYLKKLDKNFKAAIVLKDLKVVSIYETMTSQTTHKDSSGAVGRTGDREVLVPISSALGDWPESVIHGRVAINRTHDNLPKFRGRFDEDYQTVKHCLQDIWATAVEDVQKRFAADEKPTNSSVPSVEKVQESLSEKEVPIGLIPLWPSPETEEVVNIQTEVDLIAIHGLGGHAIETWTEGDRFWLRDFLPSDLPTVRVLTFGFDGSLVFTASKSNIPNIATQLLFSIKQLRRRKAEAAERKIIFVCHGFGGIVFKQAMVMACESESRYSEFGKSVAGVIFLGTPHKKADIGYWSKLLAKAALLHELRPDLLSNLDERAIELGAICSGFVERGMPPGLQVFSLYEQRITAKLGSLVVDESSAILHLTAETPLPLNADHDNMSRYLTESNPNYMTVFNCIAEWLLDHPDFQSWTKPQGHQVTWLHGPPGSGKTVLMRGIVAHLIEQSESSGDTVIRKPLYFFFDDKNSTRKTSAAFVRSILSQILVDERTSYLIKFLEGRDYKEDAEMEENLWICLSTVIERSRGIMFQFVIDAIDEVLRSSAGAPITILDRLEQLITQDLSGRVKLMLSDRKMPQNEFMETAIAIIDVDNDSNRQSVKSFVGGQIRKHLQRSYISVSTGEVVENKIMEISRGNFLHARLAWDQLSEGITEWSRDQIYKSLDQLTTISRGLVAAYCKLLSSIPRALRSKAKASFAILRISQEKLTSRQLAFLATLHDQKLDERPSLWSELHSQSADFENYLAEACGYVIRRADDGSVDFNHVSAKDLFTDSMEGLSPEEQQVISTFAVSDADAHAMMHSLCMSIFRLENREADYWRRNRQDMRQAQGKLRASFGVGILSIRQSLEIAELGVTRIESIARTPCFTYAIRHYISHYEGATPSPHADSALVSFMPSRQAYYCHRMWLEIRTYDTDHHLNRSKSVHTERDKKSTSSKLSKSAALFRLMARGDCPQIVKGLAAQGADINHVAGSDFECLTLLSWAIICRRKDTFCALLRDENVLINSSPDRDYGPLHHATRCVDDMFYIQRLLEHPDTNVNILHALDTPLHQAIKSKNLSGVEALLAHPDIDLSITDLDNETPYFKAFKHKMWEPLLIRMMTMVSKRTLSKAISGTSPLLMAGIHGWTHVEESILKMFPNQVLMQDPDTKMNVLAHYAFYGRREKLLWIMNRLPSQHASLRSEADHYDLLHLCANQNWEDIVHLMQRKYRLQSLSSDHVGRTLLHWALEYNWDFDRIDLSQYSMADLNKMDRDGLTAVHIAVTSRNMAALEILVASGASCLQKDKTGMSPAHMAADQGYRAALEYFIDSPHADFGTTRTGASLLHLMALWFDGAMVRRFVTSRKATLNINAVDLERRTALHYAAMANNASATDALVALGCGINERDNNGKSPLHEAIRGGGADAALRLLHLGADWRATDAFDQTCLHLSLRYDSDSLVSRFLRLGLDIGAVDRFGMTPLHRACGAGNVDHIRELLRKGAVWDARNMYGRSPLELAVEARTKSTVQTMVSWVLTLKRAQISGSQRRVRRYLDSALKLACELECTHIGSILKEAGADIDYSKVKVKRLYRIGPVAEPGRDTLVPIGEGSGYPFRDYDLAGFSGGKYRASYHYLDNEISWSDGSYQE</sequence>
<dbReference type="Pfam" id="PF24883">
    <property type="entry name" value="NPHP3_N"/>
    <property type="match status" value="1"/>
</dbReference>
<dbReference type="InterPro" id="IPR027417">
    <property type="entry name" value="P-loop_NTPase"/>
</dbReference>
<gene>
    <name evidence="7" type="ORF">CORC01_02228</name>
</gene>
<keyword evidence="3 4" id="KW-0040">ANK repeat</keyword>
<comment type="similarity">
    <text evidence="1">Belongs to the putative lipase ROG1 family.</text>
</comment>
<dbReference type="SMART" id="SM00248">
    <property type="entry name" value="ANK"/>
    <property type="match status" value="13"/>
</dbReference>
<dbReference type="Gene3D" id="1.25.40.20">
    <property type="entry name" value="Ankyrin repeat-containing domain"/>
    <property type="match status" value="4"/>
</dbReference>
<evidence type="ECO:0000256" key="1">
    <source>
        <dbReference type="ARBA" id="ARBA00007920"/>
    </source>
</evidence>
<feature type="repeat" description="ANK" evidence="4">
    <location>
        <begin position="1606"/>
        <end position="1638"/>
    </location>
</feature>
<feature type="repeat" description="ANK" evidence="4">
    <location>
        <begin position="1504"/>
        <end position="1536"/>
    </location>
</feature>
<dbReference type="InterPro" id="IPR029058">
    <property type="entry name" value="AB_hydrolase_fold"/>
</dbReference>
<evidence type="ECO:0000256" key="4">
    <source>
        <dbReference type="PROSITE-ProRule" id="PRU00023"/>
    </source>
</evidence>
<dbReference type="Pfam" id="PF12796">
    <property type="entry name" value="Ank_2"/>
    <property type="match status" value="3"/>
</dbReference>
<comment type="caution">
    <text evidence="7">The sequence shown here is derived from an EMBL/GenBank/DDBJ whole genome shotgun (WGS) entry which is preliminary data.</text>
</comment>
<dbReference type="PANTHER" id="PTHR24198">
    <property type="entry name" value="ANKYRIN REPEAT AND PROTEIN KINASE DOMAIN-CONTAINING PROTEIN"/>
    <property type="match status" value="1"/>
</dbReference>
<protein>
    <submittedName>
        <fullName evidence="7">Uncharacterized protein</fullName>
    </submittedName>
</protein>
<dbReference type="Pfam" id="PF05057">
    <property type="entry name" value="DUF676"/>
    <property type="match status" value="1"/>
</dbReference>
<dbReference type="SUPFAM" id="SSF48403">
    <property type="entry name" value="Ankyrin repeat"/>
    <property type="match status" value="2"/>
</dbReference>
<feature type="domain" description="Nephrocystin 3-like N-terminal" evidence="6">
    <location>
        <begin position="658"/>
        <end position="826"/>
    </location>
</feature>
<feature type="repeat" description="ANK" evidence="4">
    <location>
        <begin position="1639"/>
        <end position="1671"/>
    </location>
</feature>
<proteinExistence type="inferred from homology"/>
<dbReference type="SUPFAM" id="SSF53474">
    <property type="entry name" value="alpha/beta-Hydrolases"/>
    <property type="match status" value="2"/>
</dbReference>
<dbReference type="GeneID" id="34555389"/>
<dbReference type="Proteomes" id="UP000176998">
    <property type="component" value="Unassembled WGS sequence"/>
</dbReference>
<dbReference type="SUPFAM" id="SSF52540">
    <property type="entry name" value="P-loop containing nucleoside triphosphate hydrolases"/>
    <property type="match status" value="1"/>
</dbReference>
<dbReference type="OrthoDB" id="21416at2759"/>
<name>A0A1G4BML9_9PEZI</name>
<feature type="repeat" description="ANK" evidence="4">
    <location>
        <begin position="1705"/>
        <end position="1737"/>
    </location>
</feature>
<evidence type="ECO:0000313" key="7">
    <source>
        <dbReference type="EMBL" id="OHF02533.1"/>
    </source>
</evidence>
<feature type="domain" description="DUF676" evidence="5">
    <location>
        <begin position="156"/>
        <end position="218"/>
    </location>
</feature>
<keyword evidence="2" id="KW-0677">Repeat</keyword>